<organism evidence="4 5">
    <name type="scientific">Dietzia lutea</name>
    <dbReference type="NCBI Taxonomy" id="546160"/>
    <lineage>
        <taxon>Bacteria</taxon>
        <taxon>Bacillati</taxon>
        <taxon>Actinomycetota</taxon>
        <taxon>Actinomycetes</taxon>
        <taxon>Mycobacteriales</taxon>
        <taxon>Dietziaceae</taxon>
        <taxon>Dietzia</taxon>
    </lineage>
</organism>
<comment type="similarity">
    <text evidence="1">Belongs to the EamA transporter family.</text>
</comment>
<dbReference type="Pfam" id="PF00892">
    <property type="entry name" value="EamA"/>
    <property type="match status" value="1"/>
</dbReference>
<feature type="transmembrane region" description="Helical" evidence="2">
    <location>
        <begin position="263"/>
        <end position="281"/>
    </location>
</feature>
<dbReference type="RefSeq" id="WP_108846912.1">
    <property type="nucleotide sequence ID" value="NZ_CP015449.1"/>
</dbReference>
<feature type="transmembrane region" description="Helical" evidence="2">
    <location>
        <begin position="208"/>
        <end position="228"/>
    </location>
</feature>
<accession>A0A2S1R5X5</accession>
<dbReference type="EMBL" id="CP015449">
    <property type="protein sequence ID" value="AWH91651.1"/>
    <property type="molecule type" value="Genomic_DNA"/>
</dbReference>
<protein>
    <recommendedName>
        <fullName evidence="3">EamA domain-containing protein</fullName>
    </recommendedName>
</protein>
<feature type="transmembrane region" description="Helical" evidence="2">
    <location>
        <begin position="35"/>
        <end position="54"/>
    </location>
</feature>
<feature type="transmembrane region" description="Helical" evidence="2">
    <location>
        <begin position="177"/>
        <end position="196"/>
    </location>
</feature>
<proteinExistence type="inferred from homology"/>
<dbReference type="InterPro" id="IPR000620">
    <property type="entry name" value="EamA_dom"/>
</dbReference>
<dbReference type="Proteomes" id="UP000244928">
    <property type="component" value="Chromosome"/>
</dbReference>
<keyword evidence="2" id="KW-1133">Transmembrane helix</keyword>
<dbReference type="SUPFAM" id="SSF103481">
    <property type="entry name" value="Multidrug resistance efflux transporter EmrE"/>
    <property type="match status" value="2"/>
</dbReference>
<feature type="transmembrane region" description="Helical" evidence="2">
    <location>
        <begin position="148"/>
        <end position="171"/>
    </location>
</feature>
<evidence type="ECO:0000313" key="4">
    <source>
        <dbReference type="EMBL" id="AWH91651.1"/>
    </source>
</evidence>
<dbReference type="OrthoDB" id="68076at2"/>
<feature type="transmembrane region" description="Helical" evidence="2">
    <location>
        <begin position="88"/>
        <end position="109"/>
    </location>
</feature>
<evidence type="ECO:0000256" key="1">
    <source>
        <dbReference type="ARBA" id="ARBA00007362"/>
    </source>
</evidence>
<feature type="transmembrane region" description="Helical" evidence="2">
    <location>
        <begin position="234"/>
        <end position="254"/>
    </location>
</feature>
<dbReference type="InterPro" id="IPR037185">
    <property type="entry name" value="EmrE-like"/>
</dbReference>
<reference evidence="4 5" key="1">
    <citation type="submission" date="2016-04" db="EMBL/GenBank/DDBJ databases">
        <title>Complete genome sequence of Dietzia lutea YIM 80766T, a strain isolated from desert soil in Egypt.</title>
        <authorList>
            <person name="Zhao J."/>
            <person name="Hu B."/>
            <person name="Geng S."/>
            <person name="Nie Y."/>
            <person name="Tang Y."/>
        </authorList>
    </citation>
    <scope>NUCLEOTIDE SEQUENCE [LARGE SCALE GENOMIC DNA]</scope>
    <source>
        <strain evidence="4 5">YIM 80766</strain>
    </source>
</reference>
<evidence type="ECO:0000313" key="5">
    <source>
        <dbReference type="Proteomes" id="UP000244928"/>
    </source>
</evidence>
<name>A0A2S1R5X5_9ACTN</name>
<evidence type="ECO:0000256" key="2">
    <source>
        <dbReference type="SAM" id="Phobius"/>
    </source>
</evidence>
<keyword evidence="5" id="KW-1185">Reference proteome</keyword>
<dbReference type="GO" id="GO:0016020">
    <property type="term" value="C:membrane"/>
    <property type="evidence" value="ECO:0007669"/>
    <property type="project" value="InterPro"/>
</dbReference>
<gene>
    <name evidence="4" type="ORF">A6035_05185</name>
</gene>
<feature type="transmembrane region" description="Helical" evidence="2">
    <location>
        <begin position="60"/>
        <end position="81"/>
    </location>
</feature>
<sequence>MPVALASTSAVAYGISDYLGGVASRRARALRVVSVAYPVSIVLVGAAALVAGGSPTPAGLGWGLASGLASGAAVWTFYVALSRGPMSVISPITAVLAAAGPLAFGLAAGERPGPAAMAGMALALVATVLVSLEGAGDGSSAPHGRLTAPLLAMSVVSGSAFAAFFVLLSRVPAGEGLWPVAASRVGATVMLLAAAVAARESFRFPRRLIAIGVVIAVFDAIANGAFYFASQAGMLSLVSVIAALYPAFTVALAVTHGGERMRVVQLAGLGLACVAIVLLTLG</sequence>
<feature type="domain" description="EamA" evidence="3">
    <location>
        <begin position="154"/>
        <end position="280"/>
    </location>
</feature>
<dbReference type="AlphaFoldDB" id="A0A2S1R5X5"/>
<keyword evidence="2" id="KW-0812">Transmembrane</keyword>
<evidence type="ECO:0000259" key="3">
    <source>
        <dbReference type="Pfam" id="PF00892"/>
    </source>
</evidence>
<dbReference type="KEGG" id="dlu:A6035_05185"/>
<keyword evidence="2" id="KW-0472">Membrane</keyword>